<accession>A0A922NFW9</accession>
<dbReference type="AlphaFoldDB" id="A0A922NFW9"/>
<feature type="compositionally biased region" description="Polar residues" evidence="1">
    <location>
        <begin position="253"/>
        <end position="263"/>
    </location>
</feature>
<proteinExistence type="predicted"/>
<feature type="compositionally biased region" description="Acidic residues" evidence="1">
    <location>
        <begin position="210"/>
        <end position="240"/>
    </location>
</feature>
<dbReference type="OrthoDB" id="5385189at2759"/>
<feature type="compositionally biased region" description="Acidic residues" evidence="1">
    <location>
        <begin position="313"/>
        <end position="324"/>
    </location>
</feature>
<dbReference type="EMBL" id="NRDI02000006">
    <property type="protein sequence ID" value="KAI1515213.1"/>
    <property type="molecule type" value="Genomic_DNA"/>
</dbReference>
<gene>
    <name evidence="2" type="ORF">Ptr86124_005214</name>
</gene>
<evidence type="ECO:0000256" key="1">
    <source>
        <dbReference type="SAM" id="MobiDB-lite"/>
    </source>
</evidence>
<protein>
    <submittedName>
        <fullName evidence="2">Uncharacterized protein</fullName>
    </submittedName>
</protein>
<keyword evidence="3" id="KW-1185">Reference proteome</keyword>
<evidence type="ECO:0000313" key="2">
    <source>
        <dbReference type="EMBL" id="KAI1515213.1"/>
    </source>
</evidence>
<name>A0A922NFW9_9PLEO</name>
<feature type="region of interest" description="Disordered" evidence="1">
    <location>
        <begin position="198"/>
        <end position="324"/>
    </location>
</feature>
<comment type="caution">
    <text evidence="2">The sequence shown here is derived from an EMBL/GenBank/DDBJ whole genome shotgun (WGS) entry which is preliminary data.</text>
</comment>
<reference evidence="3" key="1">
    <citation type="journal article" date="2022" name="Microb. Genom.">
        <title>A global pangenome for the wheat fungal pathogen Pyrenophora tritici-repentis and prediction of effector protein structural homology.</title>
        <authorList>
            <person name="Moolhuijzen P.M."/>
            <person name="See P.T."/>
            <person name="Shi G."/>
            <person name="Powell H.R."/>
            <person name="Cockram J."/>
            <person name="Jorgensen L.N."/>
            <person name="Benslimane H."/>
            <person name="Strelkov S.E."/>
            <person name="Turner J."/>
            <person name="Liu Z."/>
            <person name="Moffat C.S."/>
        </authorList>
    </citation>
    <scope>NUCLEOTIDE SEQUENCE [LARGE SCALE GENOMIC DNA]</scope>
</reference>
<organism evidence="2 3">
    <name type="scientific">Pyrenophora tritici-repentis</name>
    <dbReference type="NCBI Taxonomy" id="45151"/>
    <lineage>
        <taxon>Eukaryota</taxon>
        <taxon>Fungi</taxon>
        <taxon>Dikarya</taxon>
        <taxon>Ascomycota</taxon>
        <taxon>Pezizomycotina</taxon>
        <taxon>Dothideomycetes</taxon>
        <taxon>Pleosporomycetidae</taxon>
        <taxon>Pleosporales</taxon>
        <taxon>Pleosporineae</taxon>
        <taxon>Pleosporaceae</taxon>
        <taxon>Pyrenophora</taxon>
    </lineage>
</organism>
<sequence length="324" mass="35567">MASKIPDHWLWLGLGVITFISIRTVSHGLREIITLTTIRQPANLPAQPQPPTPTPTHQEDSIKTSSLLTLSTSHNTDIRLSATKILCNRFTTNETAKRLLINDLNSEDELVVHRAQLAFNLLCDMGAWSREGAFAPMKKTTASRWTVMERVPQGGMVAPGIGIGGAEEERLIRRRRREAVVISEGGGDGDILMDGQDQGHNAENGHPETFEQELTGEEWEESEYEDGDYEDGEYEDDGIGDDGQTYSHFPGQNGASDHSQSYSHFPGQNGVSDHSQSYSRFPNQNGLLPPNSPGGQPLRVVNLFAEDQHDVNSDSDSDSDEGGS</sequence>
<feature type="region of interest" description="Disordered" evidence="1">
    <location>
        <begin position="42"/>
        <end position="62"/>
    </location>
</feature>
<evidence type="ECO:0000313" key="3">
    <source>
        <dbReference type="Proteomes" id="UP000249757"/>
    </source>
</evidence>
<feature type="compositionally biased region" description="Polar residues" evidence="1">
    <location>
        <begin position="269"/>
        <end position="286"/>
    </location>
</feature>
<dbReference type="Proteomes" id="UP000249757">
    <property type="component" value="Unassembled WGS sequence"/>
</dbReference>